<evidence type="ECO:0000256" key="1">
    <source>
        <dbReference type="SAM" id="Coils"/>
    </source>
</evidence>
<protein>
    <submittedName>
        <fullName evidence="3">Uncharacterized protein</fullName>
    </submittedName>
</protein>
<accession>A0A164VH39</accession>
<reference evidence="3" key="1">
    <citation type="journal article" date="2016" name="Nat. Genet.">
        <title>A high-quality carrot genome assembly provides new insights into carotenoid accumulation and asterid genome evolution.</title>
        <authorList>
            <person name="Iorizzo M."/>
            <person name="Ellison S."/>
            <person name="Senalik D."/>
            <person name="Zeng P."/>
            <person name="Satapoomin P."/>
            <person name="Huang J."/>
            <person name="Bowman M."/>
            <person name="Iovene M."/>
            <person name="Sanseverino W."/>
            <person name="Cavagnaro P."/>
            <person name="Yildiz M."/>
            <person name="Macko-Podgorni A."/>
            <person name="Moranska E."/>
            <person name="Grzebelus E."/>
            <person name="Grzebelus D."/>
            <person name="Ashrafi H."/>
            <person name="Zheng Z."/>
            <person name="Cheng S."/>
            <person name="Spooner D."/>
            <person name="Van Deynze A."/>
            <person name="Simon P."/>
        </authorList>
    </citation>
    <scope>NUCLEOTIDE SEQUENCE [LARGE SCALE GENOMIC DNA]</scope>
    <source>
        <tissue evidence="3">Leaf</tissue>
    </source>
</reference>
<sequence>METSNREHHFEHEESHNHPRQPSYGMILDYRYLELPLNHPSFGQVTNDEPEQMGRSGDREAEVLLLSNEMQNPHARDAADTISTPVPPVPDLNMHPFDLNMLPTEEEVEEEEHGDHTETHESEIQNPCPHAASTVSELCNGFETSKMKNEELRKQVIDLQGQIRKWKGQKASWDEMKKELERERDDVRKELHKAASEKRDLEVKLEKTVKKAEDEKVYAKRAIEEAALKAFSEKRHLEEKLEMAVKQAEDVKAAAKKAIYEAVASTKKCYKIGLSNFVAYLATGEGRSLGDYVNELIEEIPHDNRAPVDAAVDMAGLKGDRAIKDEPRDYHLAGFAQNVALQGNYS</sequence>
<keyword evidence="1" id="KW-0175">Coiled coil</keyword>
<gene>
    <name evidence="3" type="ORF">DCAR_022301</name>
    <name evidence="4" type="ORF">DCAR_0623891</name>
</gene>
<reference evidence="4" key="2">
    <citation type="submission" date="2022-03" db="EMBL/GenBank/DDBJ databases">
        <title>Draft title - Genomic analysis of global carrot germplasm unveils the trajectory of domestication and the origin of high carotenoid orange carrot.</title>
        <authorList>
            <person name="Iorizzo M."/>
            <person name="Ellison S."/>
            <person name="Senalik D."/>
            <person name="Macko-Podgorni A."/>
            <person name="Grzebelus D."/>
            <person name="Bostan H."/>
            <person name="Rolling W."/>
            <person name="Curaba J."/>
            <person name="Simon P."/>
        </authorList>
    </citation>
    <scope>NUCLEOTIDE SEQUENCE</scope>
    <source>
        <tissue evidence="4">Leaf</tissue>
    </source>
</reference>
<dbReference type="EMBL" id="LNRQ01000006">
    <property type="protein sequence ID" value="KZM90334.1"/>
    <property type="molecule type" value="Genomic_DNA"/>
</dbReference>
<evidence type="ECO:0000313" key="5">
    <source>
        <dbReference type="Proteomes" id="UP000077755"/>
    </source>
</evidence>
<organism evidence="3">
    <name type="scientific">Daucus carota subsp. sativus</name>
    <name type="common">Carrot</name>
    <dbReference type="NCBI Taxonomy" id="79200"/>
    <lineage>
        <taxon>Eukaryota</taxon>
        <taxon>Viridiplantae</taxon>
        <taxon>Streptophyta</taxon>
        <taxon>Embryophyta</taxon>
        <taxon>Tracheophyta</taxon>
        <taxon>Spermatophyta</taxon>
        <taxon>Magnoliopsida</taxon>
        <taxon>eudicotyledons</taxon>
        <taxon>Gunneridae</taxon>
        <taxon>Pentapetalae</taxon>
        <taxon>asterids</taxon>
        <taxon>campanulids</taxon>
        <taxon>Apiales</taxon>
        <taxon>Apiaceae</taxon>
        <taxon>Apioideae</taxon>
        <taxon>Scandiceae</taxon>
        <taxon>Daucinae</taxon>
        <taxon>Daucus</taxon>
        <taxon>Daucus sect. Daucus</taxon>
    </lineage>
</organism>
<dbReference type="Gramene" id="KZM90334">
    <property type="protein sequence ID" value="KZM90334"/>
    <property type="gene ID" value="DCAR_022301"/>
</dbReference>
<dbReference type="EMBL" id="CP093348">
    <property type="protein sequence ID" value="WOH04482.1"/>
    <property type="molecule type" value="Genomic_DNA"/>
</dbReference>
<feature type="region of interest" description="Disordered" evidence="2">
    <location>
        <begin position="1"/>
        <end position="23"/>
    </location>
</feature>
<dbReference type="Proteomes" id="UP000077755">
    <property type="component" value="Chromosome 6"/>
</dbReference>
<name>A0A164VH39_DAUCS</name>
<feature type="compositionally biased region" description="Basic and acidic residues" evidence="2">
    <location>
        <begin position="113"/>
        <end position="123"/>
    </location>
</feature>
<evidence type="ECO:0000256" key="2">
    <source>
        <dbReference type="SAM" id="MobiDB-lite"/>
    </source>
</evidence>
<keyword evidence="5" id="KW-1185">Reference proteome</keyword>
<dbReference type="AlphaFoldDB" id="A0A164VH39"/>
<proteinExistence type="predicted"/>
<feature type="coiled-coil region" evidence="1">
    <location>
        <begin position="149"/>
        <end position="258"/>
    </location>
</feature>
<dbReference type="Gramene" id="KZM90333">
    <property type="protein sequence ID" value="KZM90333"/>
    <property type="gene ID" value="DCAR_022302"/>
</dbReference>
<evidence type="ECO:0000313" key="3">
    <source>
        <dbReference type="EMBL" id="KZM90334.1"/>
    </source>
</evidence>
<evidence type="ECO:0000313" key="4">
    <source>
        <dbReference type="EMBL" id="WOH04482.1"/>
    </source>
</evidence>
<feature type="compositionally biased region" description="Basic and acidic residues" evidence="2">
    <location>
        <begin position="1"/>
        <end position="17"/>
    </location>
</feature>
<feature type="region of interest" description="Disordered" evidence="2">
    <location>
        <begin position="105"/>
        <end position="127"/>
    </location>
</feature>